<organism evidence="2 3">
    <name type="scientific">Huiozyma naganishii (strain ATCC MYA-139 / BCRC 22969 / CBS 8797 / KCTC 17520 / NBRC 10181 / NCYC 3082 / Yp74L-3)</name>
    <name type="common">Yeast</name>
    <name type="synonym">Kazachstania naganishii</name>
    <dbReference type="NCBI Taxonomy" id="1071383"/>
    <lineage>
        <taxon>Eukaryota</taxon>
        <taxon>Fungi</taxon>
        <taxon>Dikarya</taxon>
        <taxon>Ascomycota</taxon>
        <taxon>Saccharomycotina</taxon>
        <taxon>Saccharomycetes</taxon>
        <taxon>Saccharomycetales</taxon>
        <taxon>Saccharomycetaceae</taxon>
        <taxon>Huiozyma</taxon>
    </lineage>
</organism>
<dbReference type="PANTHER" id="PTHR43482">
    <property type="entry name" value="PROTEIN AST1-RELATED"/>
    <property type="match status" value="1"/>
</dbReference>
<dbReference type="EMBL" id="HE978316">
    <property type="protein sequence ID" value="CCK69460.1"/>
    <property type="molecule type" value="Genomic_DNA"/>
</dbReference>
<dbReference type="eggNOG" id="KOG1198">
    <property type="taxonomic scope" value="Eukaryota"/>
</dbReference>
<keyword evidence="3" id="KW-1185">Reference proteome</keyword>
<dbReference type="InterPro" id="IPR011032">
    <property type="entry name" value="GroES-like_sf"/>
</dbReference>
<sequence>MTDRILKNRDPFLENLTFDQQIPAPKEIALNEVKLRRVARPLRNVRFVPTKELVFRSKNGPMTFSYEKKLKIPVAKNKLIVEVRYVGLNPIDMKIKNGYTNPIYGEAGLGREYSGVITHVGEKLKDTWNEGDPVFGLYYHPHLAVGSLQSAILVDPSVDAIILRPEDLDEKEAAGSLFCLGTAFNILDRLEKKGFLKTESNILINGGASSVGMFAIQLLKRVYKVQTKLVVVTTGTSAEFLKKHFPDLTGDMIFINYLNCRGKSSRPLRKMISEEKAIVQDPTSGTDLEVTYSQGKFDVVLDFIGGYDILKHSQSLIHAGGSYVTTVGDYVADYKNDVFNQWDNPSANMRKMVGSMLYSYDYQHFYFDPNVKSASSNDWLNKCAALLDRQEVTCIIDKVYDWKDLKEAFSYMATQRAHGKVIMKVEKF</sequence>
<dbReference type="SMART" id="SM00829">
    <property type="entry name" value="PKS_ER"/>
    <property type="match status" value="1"/>
</dbReference>
<dbReference type="GO" id="GO:0016491">
    <property type="term" value="F:oxidoreductase activity"/>
    <property type="evidence" value="ECO:0007669"/>
    <property type="project" value="InterPro"/>
</dbReference>
<dbReference type="Gene3D" id="3.40.50.720">
    <property type="entry name" value="NAD(P)-binding Rossmann-like Domain"/>
    <property type="match status" value="1"/>
</dbReference>
<reference evidence="3" key="2">
    <citation type="submission" date="2012-08" db="EMBL/GenBank/DDBJ databases">
        <title>Genome sequence of Kazachstania naganishii.</title>
        <authorList>
            <person name="Gordon J.L."/>
            <person name="Armisen D."/>
            <person name="Proux-Wera E."/>
            <person name="OhEigeartaigh S.S."/>
            <person name="Byrne K.P."/>
            <person name="Wolfe K.H."/>
        </authorList>
    </citation>
    <scope>NUCLEOTIDE SEQUENCE [LARGE SCALE GENOMIC DNA]</scope>
    <source>
        <strain evidence="3">ATCC MYA-139 / BCRC 22969 / CBS 8797 / CCRC 22969 / KCTC 17520 / NBRC 10181 / NCYC 3082</strain>
    </source>
</reference>
<dbReference type="RefSeq" id="XP_022463706.1">
    <property type="nucleotide sequence ID" value="XM_022607073.1"/>
</dbReference>
<feature type="domain" description="Enoyl reductase (ER)" evidence="1">
    <location>
        <begin position="60"/>
        <end position="423"/>
    </location>
</feature>
<dbReference type="HOGENOM" id="CLU_026673_4_0_1"/>
<dbReference type="OMA" id="NYVGLNP"/>
<dbReference type="Pfam" id="PF08240">
    <property type="entry name" value="ADH_N"/>
    <property type="match status" value="1"/>
</dbReference>
<dbReference type="SUPFAM" id="SSF50129">
    <property type="entry name" value="GroES-like"/>
    <property type="match status" value="1"/>
</dbReference>
<name>J7R3S3_HUIN7</name>
<accession>J7R3S3</accession>
<dbReference type="InterPro" id="IPR013154">
    <property type="entry name" value="ADH-like_N"/>
</dbReference>
<proteinExistence type="predicted"/>
<dbReference type="OrthoDB" id="201656at2759"/>
<dbReference type="InterPro" id="IPR036291">
    <property type="entry name" value="NAD(P)-bd_dom_sf"/>
</dbReference>
<dbReference type="KEGG" id="kng:KNAG_0C03560"/>
<dbReference type="STRING" id="1071383.J7R3S3"/>
<evidence type="ECO:0000313" key="2">
    <source>
        <dbReference type="EMBL" id="CCK69460.1"/>
    </source>
</evidence>
<dbReference type="PANTHER" id="PTHR43482:SF1">
    <property type="entry name" value="PROTEIN AST1-RELATED"/>
    <property type="match status" value="1"/>
</dbReference>
<dbReference type="Gene3D" id="3.90.180.10">
    <property type="entry name" value="Medium-chain alcohol dehydrogenases, catalytic domain"/>
    <property type="match status" value="1"/>
</dbReference>
<reference evidence="2 3" key="1">
    <citation type="journal article" date="2011" name="Proc. Natl. Acad. Sci. U.S.A.">
        <title>Evolutionary erosion of yeast sex chromosomes by mating-type switching accidents.</title>
        <authorList>
            <person name="Gordon J.L."/>
            <person name="Armisen D."/>
            <person name="Proux-Wera E."/>
            <person name="Oheigeartaigh S.S."/>
            <person name="Byrne K.P."/>
            <person name="Wolfe K.H."/>
        </authorList>
    </citation>
    <scope>NUCLEOTIDE SEQUENCE [LARGE SCALE GENOMIC DNA]</scope>
    <source>
        <strain evidence="3">ATCC MYA-139 / BCRC 22969 / CBS 8797 / CCRC 22969 / KCTC 17520 / NBRC 10181 / NCYC 3082</strain>
    </source>
</reference>
<protein>
    <recommendedName>
        <fullName evidence="1">Enoyl reductase (ER) domain-containing protein</fullName>
    </recommendedName>
</protein>
<gene>
    <name evidence="2" type="primary">KNAG0C03560</name>
    <name evidence="2" type="ordered locus">KNAG_0C03560</name>
</gene>
<dbReference type="Proteomes" id="UP000006310">
    <property type="component" value="Chromosome 3"/>
</dbReference>
<dbReference type="GeneID" id="34525140"/>
<dbReference type="AlphaFoldDB" id="J7R3S3"/>
<evidence type="ECO:0000313" key="3">
    <source>
        <dbReference type="Proteomes" id="UP000006310"/>
    </source>
</evidence>
<dbReference type="CDD" id="cd08247">
    <property type="entry name" value="AST1_like"/>
    <property type="match status" value="1"/>
</dbReference>
<evidence type="ECO:0000259" key="1">
    <source>
        <dbReference type="SMART" id="SM00829"/>
    </source>
</evidence>
<dbReference type="FunFam" id="3.90.180.10:FF:000038">
    <property type="entry name" value="Ast1p"/>
    <property type="match status" value="1"/>
</dbReference>
<dbReference type="InterPro" id="IPR020843">
    <property type="entry name" value="ER"/>
</dbReference>
<dbReference type="SUPFAM" id="SSF51735">
    <property type="entry name" value="NAD(P)-binding Rossmann-fold domains"/>
    <property type="match status" value="1"/>
</dbReference>
<dbReference type="InterPro" id="IPR052585">
    <property type="entry name" value="Lipid_raft_assoc_Zn_ADH"/>
</dbReference>
<dbReference type="Pfam" id="PF13602">
    <property type="entry name" value="ADH_zinc_N_2"/>
    <property type="match status" value="1"/>
</dbReference>
<dbReference type="GO" id="GO:0006612">
    <property type="term" value="P:protein targeting to membrane"/>
    <property type="evidence" value="ECO:0007669"/>
    <property type="project" value="EnsemblFungi"/>
</dbReference>